<organism evidence="2 3">
    <name type="scientific">Candidatus Flavonifractor merdigallinarum</name>
    <dbReference type="NCBI Taxonomy" id="2838589"/>
    <lineage>
        <taxon>Bacteria</taxon>
        <taxon>Bacillati</taxon>
        <taxon>Bacillota</taxon>
        <taxon>Clostridia</taxon>
        <taxon>Eubacteriales</taxon>
        <taxon>Oscillospiraceae</taxon>
        <taxon>Flavonifractor</taxon>
    </lineage>
</organism>
<dbReference type="PANTHER" id="PTHR30399:SF1">
    <property type="entry name" value="UTP PYROPHOSPHATASE"/>
    <property type="match status" value="1"/>
</dbReference>
<reference evidence="2" key="1">
    <citation type="journal article" date="2021" name="PeerJ">
        <title>Extensive microbial diversity within the chicken gut microbiome revealed by metagenomics and culture.</title>
        <authorList>
            <person name="Gilroy R."/>
            <person name="Ravi A."/>
            <person name="Getino M."/>
            <person name="Pursley I."/>
            <person name="Horton D.L."/>
            <person name="Alikhan N.F."/>
            <person name="Baker D."/>
            <person name="Gharbi K."/>
            <person name="Hall N."/>
            <person name="Watson M."/>
            <person name="Adriaenssens E.M."/>
            <person name="Foster-Nyarko E."/>
            <person name="Jarju S."/>
            <person name="Secka A."/>
            <person name="Antonio M."/>
            <person name="Oren A."/>
            <person name="Chaudhuri R.R."/>
            <person name="La Ragione R."/>
            <person name="Hildebrand F."/>
            <person name="Pallen M.J."/>
        </authorList>
    </citation>
    <scope>NUCLEOTIDE SEQUENCE</scope>
    <source>
        <strain evidence="2">ChiBcec16_6824</strain>
    </source>
</reference>
<feature type="domain" description="YgjP-like metallopeptidase" evidence="1">
    <location>
        <begin position="74"/>
        <end position="174"/>
    </location>
</feature>
<dbReference type="EMBL" id="DXDX01000001">
    <property type="protein sequence ID" value="HIY20272.1"/>
    <property type="molecule type" value="Genomic_DNA"/>
</dbReference>
<dbReference type="CDD" id="cd07344">
    <property type="entry name" value="M48_yhfN_like"/>
    <property type="match status" value="1"/>
</dbReference>
<dbReference type="InterPro" id="IPR053136">
    <property type="entry name" value="UTP_pyrophosphatase-like"/>
</dbReference>
<sequence length="185" mass="21466">MTEKSVEIIRSKRKTISVEIRRDLSVVVRAPMRMRSQEIQRFIQEKAGWIERNQERLRERSGEGLPKFTQAEIQALADRAVHIIPERVARFASLVGVDYGRITIRNQVSRWGSCSSKGNLNFNCLLMLCPPEVLDYVVVHELCHRKQMNHSPAFWGEVARVLPSYQRERAWLRENEGALIGRLRG</sequence>
<comment type="caution">
    <text evidence="2">The sequence shown here is derived from an EMBL/GenBank/DDBJ whole genome shotgun (WGS) entry which is preliminary data.</text>
</comment>
<dbReference type="Proteomes" id="UP000823868">
    <property type="component" value="Unassembled WGS sequence"/>
</dbReference>
<proteinExistence type="predicted"/>
<dbReference type="Gene3D" id="3.30.2010.10">
    <property type="entry name" value="Metalloproteases ('zincins'), catalytic domain"/>
    <property type="match status" value="1"/>
</dbReference>
<dbReference type="AlphaFoldDB" id="A0A9D1Y6J8"/>
<name>A0A9D1Y6J8_9FIRM</name>
<accession>A0A9D1Y6J8</accession>
<evidence type="ECO:0000313" key="3">
    <source>
        <dbReference type="Proteomes" id="UP000823868"/>
    </source>
</evidence>
<dbReference type="Pfam" id="PF01863">
    <property type="entry name" value="YgjP-like"/>
    <property type="match status" value="1"/>
</dbReference>
<dbReference type="PANTHER" id="PTHR30399">
    <property type="entry name" value="UNCHARACTERIZED PROTEIN YGJP"/>
    <property type="match status" value="1"/>
</dbReference>
<evidence type="ECO:0000259" key="1">
    <source>
        <dbReference type="Pfam" id="PF01863"/>
    </source>
</evidence>
<dbReference type="InterPro" id="IPR002725">
    <property type="entry name" value="YgjP-like_metallopeptidase"/>
</dbReference>
<gene>
    <name evidence="2" type="ORF">H9841_00020</name>
</gene>
<evidence type="ECO:0000313" key="2">
    <source>
        <dbReference type="EMBL" id="HIY20272.1"/>
    </source>
</evidence>
<reference evidence="2" key="2">
    <citation type="submission" date="2021-04" db="EMBL/GenBank/DDBJ databases">
        <authorList>
            <person name="Gilroy R."/>
        </authorList>
    </citation>
    <scope>NUCLEOTIDE SEQUENCE</scope>
    <source>
        <strain evidence="2">ChiBcec16_6824</strain>
    </source>
</reference>
<protein>
    <submittedName>
        <fullName evidence="2">M48 family metallopeptidase</fullName>
    </submittedName>
</protein>